<evidence type="ECO:0000313" key="7">
    <source>
        <dbReference type="Proteomes" id="UP000436694"/>
    </source>
</evidence>
<name>A0A844ALR4_9RHOB</name>
<organism evidence="6 7">
    <name type="scientific">Tritonibacter aquimaris</name>
    <dbReference type="NCBI Taxonomy" id="2663379"/>
    <lineage>
        <taxon>Bacteria</taxon>
        <taxon>Pseudomonadati</taxon>
        <taxon>Pseudomonadota</taxon>
        <taxon>Alphaproteobacteria</taxon>
        <taxon>Rhodobacterales</taxon>
        <taxon>Paracoccaceae</taxon>
        <taxon>Tritonibacter</taxon>
    </lineage>
</organism>
<dbReference type="GO" id="GO:0043565">
    <property type="term" value="F:sequence-specific DNA binding"/>
    <property type="evidence" value="ECO:0007669"/>
    <property type="project" value="InterPro"/>
</dbReference>
<dbReference type="GO" id="GO:0043200">
    <property type="term" value="P:response to amino acid"/>
    <property type="evidence" value="ECO:0007669"/>
    <property type="project" value="TreeGrafter"/>
</dbReference>
<dbReference type="Proteomes" id="UP000436694">
    <property type="component" value="Unassembled WGS sequence"/>
</dbReference>
<dbReference type="CDD" id="cd00090">
    <property type="entry name" value="HTH_ARSR"/>
    <property type="match status" value="1"/>
</dbReference>
<dbReference type="GO" id="GO:0006355">
    <property type="term" value="P:regulation of DNA-templated transcription"/>
    <property type="evidence" value="ECO:0007669"/>
    <property type="project" value="UniProtKB-ARBA"/>
</dbReference>
<dbReference type="SUPFAM" id="SSF46785">
    <property type="entry name" value="Winged helix' DNA-binding domain"/>
    <property type="match status" value="1"/>
</dbReference>
<dbReference type="PRINTS" id="PR00033">
    <property type="entry name" value="HTHASNC"/>
</dbReference>
<dbReference type="InterPro" id="IPR011008">
    <property type="entry name" value="Dimeric_a/b-barrel"/>
</dbReference>
<keyword evidence="3" id="KW-0010">Activator</keyword>
<dbReference type="Gene3D" id="3.30.70.920">
    <property type="match status" value="1"/>
</dbReference>
<keyword evidence="4" id="KW-0804">Transcription</keyword>
<dbReference type="AlphaFoldDB" id="A0A844ALR4"/>
<dbReference type="SMART" id="SM00344">
    <property type="entry name" value="HTH_ASNC"/>
    <property type="match status" value="1"/>
</dbReference>
<sequence>MNLLSLDRYDRQILTVLGEDGRISVADLARRIGLTKTPTQARLKRLEAEGIITGYRVMLDPIRLGLDHVAFVEVKLSDTREAALKAFNAAISKIPEIEQAHLMASHFDYLLKVRTHSMKEYREVLGEKISALPHVASTSTYVAMQAVKEQTGSQTL</sequence>
<reference evidence="6 7" key="1">
    <citation type="submission" date="2019-10" db="EMBL/GenBank/DDBJ databases">
        <title>Epibacterium sp. nov., isolated from seawater.</title>
        <authorList>
            <person name="Zhang X."/>
            <person name="Li N."/>
        </authorList>
    </citation>
    <scope>NUCLEOTIDE SEQUENCE [LARGE SCALE GENOMIC DNA]</scope>
    <source>
        <strain evidence="6 7">SM1969</strain>
    </source>
</reference>
<dbReference type="InterPro" id="IPR000485">
    <property type="entry name" value="AsnC-type_HTH_dom"/>
</dbReference>
<keyword evidence="1" id="KW-0805">Transcription regulation</keyword>
<evidence type="ECO:0000256" key="1">
    <source>
        <dbReference type="ARBA" id="ARBA00023015"/>
    </source>
</evidence>
<dbReference type="EMBL" id="WIXK01000004">
    <property type="protein sequence ID" value="MQY42925.1"/>
    <property type="molecule type" value="Genomic_DNA"/>
</dbReference>
<dbReference type="PANTHER" id="PTHR30154:SF0">
    <property type="entry name" value="LEUCINE-RESPONSIVE REGULATORY PROTEIN"/>
    <property type="match status" value="1"/>
</dbReference>
<proteinExistence type="predicted"/>
<keyword evidence="7" id="KW-1185">Reference proteome</keyword>
<accession>A0A844ALR4</accession>
<dbReference type="SUPFAM" id="SSF54909">
    <property type="entry name" value="Dimeric alpha+beta barrel"/>
    <property type="match status" value="1"/>
</dbReference>
<dbReference type="InterPro" id="IPR036390">
    <property type="entry name" value="WH_DNA-bd_sf"/>
</dbReference>
<dbReference type="InterPro" id="IPR019888">
    <property type="entry name" value="Tscrpt_reg_AsnC-like"/>
</dbReference>
<dbReference type="Pfam" id="PF13412">
    <property type="entry name" value="HTH_24"/>
    <property type="match status" value="1"/>
</dbReference>
<dbReference type="Gene3D" id="1.10.10.10">
    <property type="entry name" value="Winged helix-like DNA-binding domain superfamily/Winged helix DNA-binding domain"/>
    <property type="match status" value="1"/>
</dbReference>
<dbReference type="InterPro" id="IPR011991">
    <property type="entry name" value="ArsR-like_HTH"/>
</dbReference>
<dbReference type="InterPro" id="IPR019885">
    <property type="entry name" value="Tscrpt_reg_HTH_AsnC-type_CS"/>
</dbReference>
<evidence type="ECO:0000256" key="4">
    <source>
        <dbReference type="ARBA" id="ARBA00023163"/>
    </source>
</evidence>
<dbReference type="PANTHER" id="PTHR30154">
    <property type="entry name" value="LEUCINE-RESPONSIVE REGULATORY PROTEIN"/>
    <property type="match status" value="1"/>
</dbReference>
<dbReference type="RefSeq" id="WP_153547560.1">
    <property type="nucleotide sequence ID" value="NZ_WIXK01000004.1"/>
</dbReference>
<protein>
    <submittedName>
        <fullName evidence="6">Winged helix-turn-helix transcriptional regulator</fullName>
    </submittedName>
</protein>
<dbReference type="InterPro" id="IPR036388">
    <property type="entry name" value="WH-like_DNA-bd_sf"/>
</dbReference>
<dbReference type="PROSITE" id="PS00519">
    <property type="entry name" value="HTH_ASNC_1"/>
    <property type="match status" value="1"/>
</dbReference>
<evidence type="ECO:0000259" key="5">
    <source>
        <dbReference type="PROSITE" id="PS50956"/>
    </source>
</evidence>
<gene>
    <name evidence="6" type="ORF">GG681_09740</name>
</gene>
<keyword evidence="2" id="KW-0238">DNA-binding</keyword>
<evidence type="ECO:0000313" key="6">
    <source>
        <dbReference type="EMBL" id="MQY42925.1"/>
    </source>
</evidence>
<dbReference type="InterPro" id="IPR019887">
    <property type="entry name" value="Tscrpt_reg_AsnC/Lrp_C"/>
</dbReference>
<dbReference type="Pfam" id="PF01037">
    <property type="entry name" value="AsnC_trans_reg"/>
    <property type="match status" value="1"/>
</dbReference>
<dbReference type="GO" id="GO:0005829">
    <property type="term" value="C:cytosol"/>
    <property type="evidence" value="ECO:0007669"/>
    <property type="project" value="TreeGrafter"/>
</dbReference>
<evidence type="ECO:0000256" key="2">
    <source>
        <dbReference type="ARBA" id="ARBA00023125"/>
    </source>
</evidence>
<feature type="domain" description="HTH asnC-type" evidence="5">
    <location>
        <begin position="6"/>
        <end position="67"/>
    </location>
</feature>
<comment type="caution">
    <text evidence="6">The sequence shown here is derived from an EMBL/GenBank/DDBJ whole genome shotgun (WGS) entry which is preliminary data.</text>
</comment>
<dbReference type="PROSITE" id="PS50956">
    <property type="entry name" value="HTH_ASNC_2"/>
    <property type="match status" value="1"/>
</dbReference>
<evidence type="ECO:0000256" key="3">
    <source>
        <dbReference type="ARBA" id="ARBA00023159"/>
    </source>
</evidence>